<proteinExistence type="predicted"/>
<reference evidence="1 2" key="1">
    <citation type="submission" date="2019-03" db="EMBL/GenBank/DDBJ databases">
        <title>Genomic Encyclopedia of Type Strains, Phase III (KMG-III): the genomes of soil and plant-associated and newly described type strains.</title>
        <authorList>
            <person name="Whitman W."/>
        </authorList>
    </citation>
    <scope>NUCLEOTIDE SEQUENCE [LARGE SCALE GENOMIC DNA]</scope>
    <source>
        <strain evidence="1 2">CECT 8976</strain>
    </source>
</reference>
<sequence>MLIARYPDIDEAEARRFVVQQFDFINADPNEVFTAERVVERYEATTARGEAGDHQMREKLAKLIYRGLSERPRTQSLQYFELMHAFQTATGISLSQHAQELVAIIDQLQEKGYIRWENMGGKMPLIFQGIDFDEWTRKVNAEKDSAVSVTYNLFGANNRVNNHSVDMSTNVVNENGDVQEYLTALRCAIEGAQLSSTERQSALEIVDEIDAQFSSKEPKKSVVMALLAVLPKVADITTIVGTIALFLK</sequence>
<name>A0A4R7B826_9NEIS</name>
<keyword evidence="2" id="KW-1185">Reference proteome</keyword>
<gene>
    <name evidence="1" type="ORF">DFP86_104173</name>
</gene>
<evidence type="ECO:0000313" key="2">
    <source>
        <dbReference type="Proteomes" id="UP000295611"/>
    </source>
</evidence>
<protein>
    <submittedName>
        <fullName evidence="1">Uncharacterized protein</fullName>
    </submittedName>
</protein>
<dbReference type="Proteomes" id="UP000295611">
    <property type="component" value="Unassembled WGS sequence"/>
</dbReference>
<dbReference type="AlphaFoldDB" id="A0A4R7B826"/>
<organism evidence="1 2">
    <name type="scientific">Paludibacterium purpuratum</name>
    <dbReference type="NCBI Taxonomy" id="1144873"/>
    <lineage>
        <taxon>Bacteria</taxon>
        <taxon>Pseudomonadati</taxon>
        <taxon>Pseudomonadota</taxon>
        <taxon>Betaproteobacteria</taxon>
        <taxon>Neisseriales</taxon>
        <taxon>Chromobacteriaceae</taxon>
        <taxon>Paludibacterium</taxon>
    </lineage>
</organism>
<evidence type="ECO:0000313" key="1">
    <source>
        <dbReference type="EMBL" id="TDR80673.1"/>
    </source>
</evidence>
<comment type="caution">
    <text evidence="1">The sequence shown here is derived from an EMBL/GenBank/DDBJ whole genome shotgun (WGS) entry which is preliminary data.</text>
</comment>
<dbReference type="EMBL" id="SNZP01000004">
    <property type="protein sequence ID" value="TDR80673.1"/>
    <property type="molecule type" value="Genomic_DNA"/>
</dbReference>
<accession>A0A4R7B826</accession>